<reference evidence="1 2" key="1">
    <citation type="submission" date="2022-08" db="EMBL/GenBank/DDBJ databases">
        <title>Whole genome sequencing-based tracing of a 2022 introduction and outbreak of Xanthomonas hortorum pv. pelargonii.</title>
        <authorList>
            <person name="Iruegas-Bocardo F."/>
            <person name="Weisberg A.K."/>
            <person name="Riutta E.R."/>
            <person name="Kilday K."/>
            <person name="Bonkowski J.C."/>
            <person name="Creswell T."/>
            <person name="Daughtrey M.L."/>
            <person name="Rane K."/>
            <person name="Grunwald N.J."/>
            <person name="Chang J.H."/>
            <person name="Putnam M.L."/>
        </authorList>
    </citation>
    <scope>NUCLEOTIDE SEQUENCE [LARGE SCALE GENOMIC DNA]</scope>
    <source>
        <strain evidence="1 2">22-325</strain>
    </source>
</reference>
<evidence type="ECO:0000313" key="1">
    <source>
        <dbReference type="EMBL" id="WOB26536.1"/>
    </source>
</evidence>
<dbReference type="RefSeq" id="WP_316689838.1">
    <property type="nucleotide sequence ID" value="NZ_CP103837.1"/>
</dbReference>
<name>A0ABZ0D8D1_9XANT</name>
<dbReference type="EMBL" id="CP103840">
    <property type="protein sequence ID" value="WOB26536.1"/>
    <property type="molecule type" value="Genomic_DNA"/>
</dbReference>
<organism evidence="1 2">
    <name type="scientific">Xanthomonas dyei</name>
    <dbReference type="NCBI Taxonomy" id="743699"/>
    <lineage>
        <taxon>Bacteria</taxon>
        <taxon>Pseudomonadati</taxon>
        <taxon>Pseudomonadota</taxon>
        <taxon>Gammaproteobacteria</taxon>
        <taxon>Lysobacterales</taxon>
        <taxon>Lysobacteraceae</taxon>
        <taxon>Xanthomonas</taxon>
    </lineage>
</organism>
<keyword evidence="2" id="KW-1185">Reference proteome</keyword>
<dbReference type="Proteomes" id="UP001304534">
    <property type="component" value="Chromosome"/>
</dbReference>
<proteinExistence type="predicted"/>
<evidence type="ECO:0000313" key="2">
    <source>
        <dbReference type="Proteomes" id="UP001304534"/>
    </source>
</evidence>
<protein>
    <submittedName>
        <fullName evidence="1">Uncharacterized protein</fullName>
    </submittedName>
</protein>
<accession>A0ABZ0D8D1</accession>
<gene>
    <name evidence="1" type="ORF">NYR99_00435</name>
</gene>
<dbReference type="GeneID" id="95582291"/>
<sequence>METRILLEMQGMAHTLLNAIAPTLNNEALHAVHTSAHKLLKRMSDCALGKSAVGGSDDIAEKIKRIQNRIAAHYANPDAAAPPVDGIEHYAGHHMFKQMRQLAADVDLEIQVAKAGGDTKFLQLEEGLILKQDVAAQVANMVSGIEETYDAPSEDHGRRIVNLLKNLTEMAPLPRGVLGTVRERREDPVALADALQTLVRRYPTLGNNPNWKKPD</sequence>